<dbReference type="Pfam" id="PF13302">
    <property type="entry name" value="Acetyltransf_3"/>
    <property type="match status" value="1"/>
</dbReference>
<evidence type="ECO:0000313" key="2">
    <source>
        <dbReference type="EMBL" id="SFF85761.1"/>
    </source>
</evidence>
<dbReference type="AlphaFoldDB" id="A0A1I2M967"/>
<sequence>MDDSAAVRLRPVEAGDIEVFFAQQNDPEAQRRADFPGRERDAFVEHWQRRVLGDPTGRARAIVVDGAVAGNIVAWWQDGRRLVGFWLGREFWGRGLGTRALTAFIGPGQEETRPLYAEAAVHNVASIRALKRCGFDEIEVVQEGPDEFVVLKLG</sequence>
<reference evidence="2 3" key="1">
    <citation type="submission" date="2016-10" db="EMBL/GenBank/DDBJ databases">
        <authorList>
            <person name="de Groot N.N."/>
        </authorList>
    </citation>
    <scope>NUCLEOTIDE SEQUENCE [LARGE SCALE GENOMIC DNA]</scope>
    <source>
        <strain evidence="2 3">DSM 43019</strain>
    </source>
</reference>
<dbReference type="EMBL" id="FONV01000026">
    <property type="protein sequence ID" value="SFF85761.1"/>
    <property type="molecule type" value="Genomic_DNA"/>
</dbReference>
<dbReference type="RefSeq" id="WP_239144099.1">
    <property type="nucleotide sequence ID" value="NZ_BOMT01000107.1"/>
</dbReference>
<dbReference type="PROSITE" id="PS51186">
    <property type="entry name" value="GNAT"/>
    <property type="match status" value="1"/>
</dbReference>
<proteinExistence type="predicted"/>
<gene>
    <name evidence="2" type="ORF">SAMN05421541_12616</name>
</gene>
<protein>
    <submittedName>
        <fullName evidence="2">Protein N-acetyltransferase, RimJ/RimL family</fullName>
    </submittedName>
</protein>
<keyword evidence="2" id="KW-0808">Transferase</keyword>
<dbReference type="InterPro" id="IPR016181">
    <property type="entry name" value="Acyl_CoA_acyltransferase"/>
</dbReference>
<keyword evidence="3" id="KW-1185">Reference proteome</keyword>
<dbReference type="InterPro" id="IPR000182">
    <property type="entry name" value="GNAT_dom"/>
</dbReference>
<name>A0A1I2M967_9ACTN</name>
<dbReference type="GO" id="GO:0016747">
    <property type="term" value="F:acyltransferase activity, transferring groups other than amino-acyl groups"/>
    <property type="evidence" value="ECO:0007669"/>
    <property type="project" value="InterPro"/>
</dbReference>
<dbReference type="Gene3D" id="3.40.630.30">
    <property type="match status" value="1"/>
</dbReference>
<evidence type="ECO:0000259" key="1">
    <source>
        <dbReference type="PROSITE" id="PS51186"/>
    </source>
</evidence>
<organism evidence="2 3">
    <name type="scientific">Actinoplanes philippinensis</name>
    <dbReference type="NCBI Taxonomy" id="35752"/>
    <lineage>
        <taxon>Bacteria</taxon>
        <taxon>Bacillati</taxon>
        <taxon>Actinomycetota</taxon>
        <taxon>Actinomycetes</taxon>
        <taxon>Micromonosporales</taxon>
        <taxon>Micromonosporaceae</taxon>
        <taxon>Actinoplanes</taxon>
    </lineage>
</organism>
<feature type="domain" description="N-acetyltransferase" evidence="1">
    <location>
        <begin position="7"/>
        <end position="154"/>
    </location>
</feature>
<dbReference type="PANTHER" id="PTHR43328:SF1">
    <property type="entry name" value="N-ACETYLTRANSFERASE DOMAIN-CONTAINING PROTEIN"/>
    <property type="match status" value="1"/>
</dbReference>
<dbReference type="SUPFAM" id="SSF55729">
    <property type="entry name" value="Acyl-CoA N-acyltransferases (Nat)"/>
    <property type="match status" value="1"/>
</dbReference>
<dbReference type="PANTHER" id="PTHR43328">
    <property type="entry name" value="ACETYLTRANSFERASE-RELATED"/>
    <property type="match status" value="1"/>
</dbReference>
<dbReference type="Proteomes" id="UP000199645">
    <property type="component" value="Unassembled WGS sequence"/>
</dbReference>
<dbReference type="STRING" id="35752.SAMN05421541_12616"/>
<evidence type="ECO:0000313" key="3">
    <source>
        <dbReference type="Proteomes" id="UP000199645"/>
    </source>
</evidence>
<accession>A0A1I2M967</accession>